<evidence type="ECO:0000313" key="1">
    <source>
        <dbReference type="EnsemblPlants" id="OGLUM07G23460.1"/>
    </source>
</evidence>
<dbReference type="Gramene" id="OGLUM07G23460.1">
    <property type="protein sequence ID" value="OGLUM07G23460.1"/>
    <property type="gene ID" value="OGLUM07G23460"/>
</dbReference>
<accession>A0A0E0AN60</accession>
<dbReference type="EnsemblPlants" id="OGLUM07G23460.1">
    <property type="protein sequence ID" value="OGLUM07G23460.1"/>
    <property type="gene ID" value="OGLUM07G23460"/>
</dbReference>
<organism evidence="1">
    <name type="scientific">Oryza glumipatula</name>
    <dbReference type="NCBI Taxonomy" id="40148"/>
    <lineage>
        <taxon>Eukaryota</taxon>
        <taxon>Viridiplantae</taxon>
        <taxon>Streptophyta</taxon>
        <taxon>Embryophyta</taxon>
        <taxon>Tracheophyta</taxon>
        <taxon>Spermatophyta</taxon>
        <taxon>Magnoliopsida</taxon>
        <taxon>Liliopsida</taxon>
        <taxon>Poales</taxon>
        <taxon>Poaceae</taxon>
        <taxon>BOP clade</taxon>
        <taxon>Oryzoideae</taxon>
        <taxon>Oryzeae</taxon>
        <taxon>Oryzinae</taxon>
        <taxon>Oryza</taxon>
    </lineage>
</organism>
<dbReference type="Proteomes" id="UP000026961">
    <property type="component" value="Chromosome 7"/>
</dbReference>
<reference evidence="1" key="1">
    <citation type="submission" date="2015-04" db="UniProtKB">
        <authorList>
            <consortium name="EnsemblPlants"/>
        </authorList>
    </citation>
    <scope>IDENTIFICATION</scope>
</reference>
<dbReference type="HOGENOM" id="CLU_2475504_0_0_1"/>
<reference evidence="1" key="2">
    <citation type="submission" date="2018-05" db="EMBL/GenBank/DDBJ databases">
        <title>OgluRS3 (Oryza glumaepatula Reference Sequence Version 3).</title>
        <authorList>
            <person name="Zhang J."/>
            <person name="Kudrna D."/>
            <person name="Lee S."/>
            <person name="Talag J."/>
            <person name="Welchert J."/>
            <person name="Wing R.A."/>
        </authorList>
    </citation>
    <scope>NUCLEOTIDE SEQUENCE [LARGE SCALE GENOMIC DNA]</scope>
</reference>
<dbReference type="AlphaFoldDB" id="A0A0E0AN60"/>
<name>A0A0E0AN60_9ORYZ</name>
<keyword evidence="2" id="KW-1185">Reference proteome</keyword>
<evidence type="ECO:0000313" key="2">
    <source>
        <dbReference type="Proteomes" id="UP000026961"/>
    </source>
</evidence>
<sequence>MARQLCNVGLVLADRCCMHACVALLYTLVENYIRFETPNSSKDQPETRLMLKAMKNNLLEGPGHWPSFCLSHRPRKNYTLDDIGNLTSSQLSSIF</sequence>
<protein>
    <submittedName>
        <fullName evidence="1">Uncharacterized protein</fullName>
    </submittedName>
</protein>
<proteinExistence type="predicted"/>